<feature type="compositionally biased region" description="Low complexity" evidence="7">
    <location>
        <begin position="325"/>
        <end position="352"/>
    </location>
</feature>
<feature type="compositionally biased region" description="Polar residues" evidence="7">
    <location>
        <begin position="414"/>
        <end position="429"/>
    </location>
</feature>
<evidence type="ECO:0000256" key="3">
    <source>
        <dbReference type="ARBA" id="ARBA00022737"/>
    </source>
</evidence>
<comment type="subunit">
    <text evidence="6">Binds to multiple calmodulin (CaM) in the presence of Ca(2+) and CaM-like proteins.</text>
</comment>
<protein>
    <submittedName>
        <fullName evidence="8">Uncharacterized protein</fullName>
    </submittedName>
</protein>
<dbReference type="PANTHER" id="PTHR32295">
    <property type="entry name" value="IQ-DOMAIN 5-RELATED"/>
    <property type="match status" value="1"/>
</dbReference>
<comment type="caution">
    <text evidence="8">The sequence shown here is derived from an EMBL/GenBank/DDBJ whole genome shotgun (WGS) entry which is preliminary data.</text>
</comment>
<evidence type="ECO:0000256" key="6">
    <source>
        <dbReference type="ARBA" id="ARBA00024378"/>
    </source>
</evidence>
<dbReference type="Gene3D" id="1.20.5.190">
    <property type="match status" value="1"/>
</dbReference>
<dbReference type="SMART" id="SM00015">
    <property type="entry name" value="IQ"/>
    <property type="match status" value="2"/>
</dbReference>
<accession>A0AAN9MCZ4</accession>
<evidence type="ECO:0000256" key="7">
    <source>
        <dbReference type="SAM" id="MobiDB-lite"/>
    </source>
</evidence>
<sequence>MGASGKWVKALIGLKKPDKDEHVKGGGKSKKWRLWRSSSGDMGSWKGFKGNHHKEASEGSDSPPVLAADAYTAAVATVVRAPPKDFRLVKQEWAAIRIQTAFRGFLARRALRALKGVVRIQALVRGRQVRKQAAVTLRCMQALVRVQARVRARRVRMSMEGQAVQNMLNERRTKLELLKQAEEGWCDSRGTLEDVKVKIQMRQEGAFKRERAIAYSLAQKQCRSTQSYNSRTTNGSFCSLKSHESNKANWGWTWLERWMAAKPWESRLMEQSQAEALLDKTPLPKKFEEPFVNSNSKPCLVKVKKNNMTTRVSARPPLIGQATRSSSSPSSEFRYDESSASSSICTSTTPISGNTCDRTDDSNGNAVARPNYMNLTQSTKAKLKTTSNHVYTRAQRQQSMDEFQFLKRAAVFSNGDSKSTAGSDPSINLSRPLHLDKGSVRPR</sequence>
<evidence type="ECO:0000256" key="4">
    <source>
        <dbReference type="ARBA" id="ARBA00022860"/>
    </source>
</evidence>
<keyword evidence="2" id="KW-0963">Cytoplasm</keyword>
<dbReference type="GO" id="GO:0005737">
    <property type="term" value="C:cytoplasm"/>
    <property type="evidence" value="ECO:0007669"/>
    <property type="project" value="UniProtKB-SubCell"/>
</dbReference>
<evidence type="ECO:0000313" key="9">
    <source>
        <dbReference type="Proteomes" id="UP001374584"/>
    </source>
</evidence>
<reference evidence="8 9" key="1">
    <citation type="submission" date="2024-01" db="EMBL/GenBank/DDBJ databases">
        <title>The genomes of 5 underutilized Papilionoideae crops provide insights into root nodulation and disease resistanc.</title>
        <authorList>
            <person name="Jiang F."/>
        </authorList>
    </citation>
    <scope>NUCLEOTIDE SEQUENCE [LARGE SCALE GENOMIC DNA]</scope>
    <source>
        <strain evidence="8">JINMINGXINNONG_FW02</strain>
        <tissue evidence="8">Leaves</tissue>
    </source>
</reference>
<dbReference type="FunFam" id="1.20.5.190:FF:000062">
    <property type="entry name" value="IQ-domain 11"/>
    <property type="match status" value="1"/>
</dbReference>
<dbReference type="CDD" id="cd23767">
    <property type="entry name" value="IQCD"/>
    <property type="match status" value="1"/>
</dbReference>
<keyword evidence="3" id="KW-0677">Repeat</keyword>
<evidence type="ECO:0000313" key="8">
    <source>
        <dbReference type="EMBL" id="KAK7352560.1"/>
    </source>
</evidence>
<dbReference type="EMBL" id="JAYMYR010000007">
    <property type="protein sequence ID" value="KAK7352560.1"/>
    <property type="molecule type" value="Genomic_DNA"/>
</dbReference>
<feature type="region of interest" description="Disordered" evidence="7">
    <location>
        <begin position="414"/>
        <end position="443"/>
    </location>
</feature>
<feature type="region of interest" description="Disordered" evidence="7">
    <location>
        <begin position="43"/>
        <end position="63"/>
    </location>
</feature>
<keyword evidence="9" id="KW-1185">Reference proteome</keyword>
<comment type="subcellular location">
    <subcellularLocation>
        <location evidence="1">Cytoplasm</location>
    </subcellularLocation>
</comment>
<dbReference type="Pfam" id="PF00612">
    <property type="entry name" value="IQ"/>
    <property type="match status" value="2"/>
</dbReference>
<evidence type="ECO:0000256" key="2">
    <source>
        <dbReference type="ARBA" id="ARBA00022490"/>
    </source>
</evidence>
<feature type="compositionally biased region" description="Basic and acidic residues" evidence="7">
    <location>
        <begin position="433"/>
        <end position="443"/>
    </location>
</feature>
<dbReference type="PROSITE" id="PS50096">
    <property type="entry name" value="IQ"/>
    <property type="match status" value="2"/>
</dbReference>
<dbReference type="GO" id="GO:0005516">
    <property type="term" value="F:calmodulin binding"/>
    <property type="evidence" value="ECO:0007669"/>
    <property type="project" value="UniProtKB-KW"/>
</dbReference>
<gene>
    <name evidence="8" type="ORF">VNO80_17984</name>
</gene>
<dbReference type="AlphaFoldDB" id="A0AAN9MCZ4"/>
<feature type="region of interest" description="Disordered" evidence="7">
    <location>
        <begin position="313"/>
        <end position="369"/>
    </location>
</feature>
<dbReference type="PANTHER" id="PTHR32295:SF95">
    <property type="entry name" value="PROTEIN IQ-DOMAIN 6"/>
    <property type="match status" value="1"/>
</dbReference>
<dbReference type="InterPro" id="IPR000048">
    <property type="entry name" value="IQ_motif_EF-hand-BS"/>
</dbReference>
<keyword evidence="4" id="KW-0112">Calmodulin-binding</keyword>
<evidence type="ECO:0000256" key="1">
    <source>
        <dbReference type="ARBA" id="ARBA00004496"/>
    </source>
</evidence>
<name>A0AAN9MCZ4_PHACN</name>
<organism evidence="8 9">
    <name type="scientific">Phaseolus coccineus</name>
    <name type="common">Scarlet runner bean</name>
    <name type="synonym">Phaseolus multiflorus</name>
    <dbReference type="NCBI Taxonomy" id="3886"/>
    <lineage>
        <taxon>Eukaryota</taxon>
        <taxon>Viridiplantae</taxon>
        <taxon>Streptophyta</taxon>
        <taxon>Embryophyta</taxon>
        <taxon>Tracheophyta</taxon>
        <taxon>Spermatophyta</taxon>
        <taxon>Magnoliopsida</taxon>
        <taxon>eudicotyledons</taxon>
        <taxon>Gunneridae</taxon>
        <taxon>Pentapetalae</taxon>
        <taxon>rosids</taxon>
        <taxon>fabids</taxon>
        <taxon>Fabales</taxon>
        <taxon>Fabaceae</taxon>
        <taxon>Papilionoideae</taxon>
        <taxon>50 kb inversion clade</taxon>
        <taxon>NPAAA clade</taxon>
        <taxon>indigoferoid/millettioid clade</taxon>
        <taxon>Phaseoleae</taxon>
        <taxon>Phaseolus</taxon>
    </lineage>
</organism>
<comment type="similarity">
    <text evidence="5">Belongs to the IQD family.</text>
</comment>
<proteinExistence type="inferred from homology"/>
<evidence type="ECO:0000256" key="5">
    <source>
        <dbReference type="ARBA" id="ARBA00024341"/>
    </source>
</evidence>
<dbReference type="Proteomes" id="UP001374584">
    <property type="component" value="Unassembled WGS sequence"/>
</dbReference>